<dbReference type="GO" id="GO:0009055">
    <property type="term" value="F:electron transfer activity"/>
    <property type="evidence" value="ECO:0007669"/>
    <property type="project" value="InterPro"/>
</dbReference>
<feature type="chain" id="PRO_5017832975" evidence="6">
    <location>
        <begin position="22"/>
        <end position="337"/>
    </location>
</feature>
<organism evidence="8 9">
    <name type="scientific">Marinoscillum furvescens DSM 4134</name>
    <dbReference type="NCBI Taxonomy" id="1122208"/>
    <lineage>
        <taxon>Bacteria</taxon>
        <taxon>Pseudomonadati</taxon>
        <taxon>Bacteroidota</taxon>
        <taxon>Cytophagia</taxon>
        <taxon>Cytophagales</taxon>
        <taxon>Reichenbachiellaceae</taxon>
        <taxon>Marinoscillum</taxon>
    </lineage>
</organism>
<dbReference type="Pfam" id="PF00034">
    <property type="entry name" value="Cytochrom_C"/>
    <property type="match status" value="2"/>
</dbReference>
<evidence type="ECO:0000256" key="4">
    <source>
        <dbReference type="PROSITE-ProRule" id="PRU00433"/>
    </source>
</evidence>
<dbReference type="InterPro" id="IPR051459">
    <property type="entry name" value="Cytochrome_c-type_DH"/>
</dbReference>
<evidence type="ECO:0000313" key="8">
    <source>
        <dbReference type="EMBL" id="RED99771.1"/>
    </source>
</evidence>
<dbReference type="SUPFAM" id="SSF46626">
    <property type="entry name" value="Cytochrome c"/>
    <property type="match status" value="2"/>
</dbReference>
<dbReference type="EMBL" id="QREG01000007">
    <property type="protein sequence ID" value="RED99771.1"/>
    <property type="molecule type" value="Genomic_DNA"/>
</dbReference>
<feature type="domain" description="Cytochrome c" evidence="7">
    <location>
        <begin position="29"/>
        <end position="121"/>
    </location>
</feature>
<keyword evidence="9" id="KW-1185">Reference proteome</keyword>
<dbReference type="RefSeq" id="WP_170147949.1">
    <property type="nucleotide sequence ID" value="NZ_QREG01000007.1"/>
</dbReference>
<keyword evidence="3 4" id="KW-0408">Iron</keyword>
<dbReference type="PANTHER" id="PTHR35008:SF8">
    <property type="entry name" value="ALCOHOL DEHYDROGENASE CYTOCHROME C SUBUNIT"/>
    <property type="match status" value="1"/>
</dbReference>
<dbReference type="Gene3D" id="1.10.760.10">
    <property type="entry name" value="Cytochrome c-like domain"/>
    <property type="match status" value="2"/>
</dbReference>
<dbReference type="PROSITE" id="PS51007">
    <property type="entry name" value="CYTC"/>
    <property type="match status" value="2"/>
</dbReference>
<evidence type="ECO:0000256" key="2">
    <source>
        <dbReference type="ARBA" id="ARBA00022723"/>
    </source>
</evidence>
<comment type="caution">
    <text evidence="8">The sequence shown here is derived from an EMBL/GenBank/DDBJ whole genome shotgun (WGS) entry which is preliminary data.</text>
</comment>
<keyword evidence="2 4" id="KW-0479">Metal-binding</keyword>
<feature type="domain" description="Cytochrome c" evidence="7">
    <location>
        <begin position="172"/>
        <end position="263"/>
    </location>
</feature>
<dbReference type="PANTHER" id="PTHR35008">
    <property type="entry name" value="BLL4482 PROTEIN-RELATED"/>
    <property type="match status" value="1"/>
</dbReference>
<feature type="signal peptide" evidence="6">
    <location>
        <begin position="1"/>
        <end position="21"/>
    </location>
</feature>
<evidence type="ECO:0000259" key="7">
    <source>
        <dbReference type="PROSITE" id="PS51007"/>
    </source>
</evidence>
<evidence type="ECO:0000256" key="1">
    <source>
        <dbReference type="ARBA" id="ARBA00022617"/>
    </source>
</evidence>
<protein>
    <submittedName>
        <fullName evidence="8">Cytochrome c</fullName>
    </submittedName>
</protein>
<keyword evidence="5" id="KW-1133">Transmembrane helix</keyword>
<evidence type="ECO:0000313" key="9">
    <source>
        <dbReference type="Proteomes" id="UP000256779"/>
    </source>
</evidence>
<dbReference type="Proteomes" id="UP000256779">
    <property type="component" value="Unassembled WGS sequence"/>
</dbReference>
<keyword evidence="1 4" id="KW-0349">Heme</keyword>
<sequence length="337" mass="37328">MMKKWTTMLCTVLALMCGAQPADIPDDSLRVIHGQELYQNLCSRCHDVGNQKLGPSLAGVVDRRPVPWLLRFIQNSQQVVDSGDPYARHLFRTYSHMVMPAFDQLSDSATLSILAYLKKESSAAYYDFAEDSAVYYDKALIDKAHDRASKKQAEERDYYGVSDTLTIPRGSAVLLKGKELFNSQCATCHGIHETRKGPALASVTDRRPLPWLLDFIDSPKEVLETGDDYANFLLTSYPFVMPGFEFLTTDDKLAVLSYVRETTGAPSHIAGVNARSGKAADSTPQLQALPEKNLGEGPPPHRPDNQGLWNILGGIIIALMLIVLLVLVLKFIKGKKD</sequence>
<keyword evidence="6" id="KW-0732">Signal</keyword>
<evidence type="ECO:0000256" key="6">
    <source>
        <dbReference type="SAM" id="SignalP"/>
    </source>
</evidence>
<name>A0A3D9L5F0_MARFU</name>
<keyword evidence="5" id="KW-0812">Transmembrane</keyword>
<dbReference type="InterPro" id="IPR036909">
    <property type="entry name" value="Cyt_c-like_dom_sf"/>
</dbReference>
<keyword evidence="5" id="KW-0472">Membrane</keyword>
<proteinExistence type="predicted"/>
<evidence type="ECO:0000256" key="3">
    <source>
        <dbReference type="ARBA" id="ARBA00023004"/>
    </source>
</evidence>
<evidence type="ECO:0000256" key="5">
    <source>
        <dbReference type="SAM" id="Phobius"/>
    </source>
</evidence>
<dbReference type="AlphaFoldDB" id="A0A3D9L5F0"/>
<dbReference type="InterPro" id="IPR009056">
    <property type="entry name" value="Cyt_c-like_dom"/>
</dbReference>
<reference evidence="8 9" key="1">
    <citation type="submission" date="2018-07" db="EMBL/GenBank/DDBJ databases">
        <title>Genomic Encyclopedia of Type Strains, Phase IV (KMG-IV): sequencing the most valuable type-strain genomes for metagenomic binning, comparative biology and taxonomic classification.</title>
        <authorList>
            <person name="Goeker M."/>
        </authorList>
    </citation>
    <scope>NUCLEOTIDE SEQUENCE [LARGE SCALE GENOMIC DNA]</scope>
    <source>
        <strain evidence="8 9">DSM 4134</strain>
    </source>
</reference>
<accession>A0A3D9L5F0</accession>
<dbReference type="GO" id="GO:0046872">
    <property type="term" value="F:metal ion binding"/>
    <property type="evidence" value="ECO:0007669"/>
    <property type="project" value="UniProtKB-KW"/>
</dbReference>
<gene>
    <name evidence="8" type="ORF">C7460_10753</name>
</gene>
<feature type="transmembrane region" description="Helical" evidence="5">
    <location>
        <begin position="308"/>
        <end position="332"/>
    </location>
</feature>
<dbReference type="GO" id="GO:0020037">
    <property type="term" value="F:heme binding"/>
    <property type="evidence" value="ECO:0007669"/>
    <property type="project" value="InterPro"/>
</dbReference>